<dbReference type="GO" id="GO:0080044">
    <property type="term" value="F:quercetin 7-O-glucosyltransferase activity"/>
    <property type="evidence" value="ECO:0007669"/>
    <property type="project" value="TreeGrafter"/>
</dbReference>
<comment type="similarity">
    <text evidence="1 3">Belongs to the UDP-glycosyltransferase family.</text>
</comment>
<dbReference type="InterPro" id="IPR035595">
    <property type="entry name" value="UDP_glycos_trans_CS"/>
</dbReference>
<dbReference type="PANTHER" id="PTHR11926:SF1392">
    <property type="entry name" value="GLYCOSYLTRANSFERASE"/>
    <property type="match status" value="1"/>
</dbReference>
<keyword evidence="3" id="KW-0328">Glycosyltransferase</keyword>
<protein>
    <recommendedName>
        <fullName evidence="4">Glycosyltransferase</fullName>
        <ecNumber evidence="4">2.4.1.-</ecNumber>
    </recommendedName>
</protein>
<dbReference type="InterPro" id="IPR002213">
    <property type="entry name" value="UDP_glucos_trans"/>
</dbReference>
<keyword evidence="2 3" id="KW-0808">Transferase</keyword>
<evidence type="ECO:0000256" key="2">
    <source>
        <dbReference type="ARBA" id="ARBA00022679"/>
    </source>
</evidence>
<dbReference type="CDD" id="cd03784">
    <property type="entry name" value="GT1_Gtf-like"/>
    <property type="match status" value="1"/>
</dbReference>
<organism evidence="5 6">
    <name type="scientific">Colocasia esculenta</name>
    <name type="common">Wild taro</name>
    <name type="synonym">Arum esculentum</name>
    <dbReference type="NCBI Taxonomy" id="4460"/>
    <lineage>
        <taxon>Eukaryota</taxon>
        <taxon>Viridiplantae</taxon>
        <taxon>Streptophyta</taxon>
        <taxon>Embryophyta</taxon>
        <taxon>Tracheophyta</taxon>
        <taxon>Spermatophyta</taxon>
        <taxon>Magnoliopsida</taxon>
        <taxon>Liliopsida</taxon>
        <taxon>Araceae</taxon>
        <taxon>Aroideae</taxon>
        <taxon>Colocasieae</taxon>
        <taxon>Colocasia</taxon>
    </lineage>
</organism>
<dbReference type="Proteomes" id="UP000652761">
    <property type="component" value="Unassembled WGS sequence"/>
</dbReference>
<dbReference type="AlphaFoldDB" id="A0A843WMU8"/>
<proteinExistence type="inferred from homology"/>
<dbReference type="OrthoDB" id="5835829at2759"/>
<dbReference type="PANTHER" id="PTHR11926">
    <property type="entry name" value="GLUCOSYL/GLUCURONOSYL TRANSFERASES"/>
    <property type="match status" value="1"/>
</dbReference>
<dbReference type="SUPFAM" id="SSF53756">
    <property type="entry name" value="UDP-Glycosyltransferase/glycogen phosphorylase"/>
    <property type="match status" value="1"/>
</dbReference>
<evidence type="ECO:0000256" key="1">
    <source>
        <dbReference type="ARBA" id="ARBA00009995"/>
    </source>
</evidence>
<name>A0A843WMU8_COLES</name>
<comment type="caution">
    <text evidence="5">The sequence shown here is derived from an EMBL/GenBank/DDBJ whole genome shotgun (WGS) entry which is preliminary data.</text>
</comment>
<sequence length="516" mass="56312">MGSEEAWHGTQSSRETAAQVQATIHVLIFPFPVQGHITPMLKLAELLSISGMRVTFLSTHDNHRRLLSSACVRARLARRPGLHLRSIPDGLSEDNPRDGSRLLEMIEGLDAATLPLFREILASSGGDGPEGAPPVTCVVADGLILFAVDVAEELGIPIINFRTSSACSFLAYQRIPELCETGIIPFQDGCDLDKLVACVPGMENFLRRRDLPSFCRSNSVDDPYMRFLKGMIRNSTRYRGLVLNTSEFVEFAALTQIRRLVPSTYPIGPLDGLLQTVESLTSAVEGEAGGVPPSKYSTSLWQEDRTCIAWLDASPPSSVVYVSFGSLALLKGEQLLELWHGLVNSGYHFLWVVRPGLVVDGGADGGVPEEVAAGTEERGLLVGWAPQQEVLAHPAVGCFLTHSGWNSTLEGMWAGVPMVCLPYFADQPVNSRFVGEVWRNGADIKDRCDRATVEKAVREVMAGERGPEMRAAAANLSEMVRECVGEGGTSYKNLERLIRDIRAMSLNRNQKVGLHT</sequence>
<evidence type="ECO:0000256" key="3">
    <source>
        <dbReference type="RuleBase" id="RU003718"/>
    </source>
</evidence>
<dbReference type="FunFam" id="3.40.50.2000:FF:000040">
    <property type="entry name" value="UDP-glycosyltransferase 76C1"/>
    <property type="match status" value="1"/>
</dbReference>
<evidence type="ECO:0000313" key="6">
    <source>
        <dbReference type="Proteomes" id="UP000652761"/>
    </source>
</evidence>
<dbReference type="Pfam" id="PF00201">
    <property type="entry name" value="UDPGT"/>
    <property type="match status" value="1"/>
</dbReference>
<keyword evidence="6" id="KW-1185">Reference proteome</keyword>
<dbReference type="EMBL" id="NMUH01003485">
    <property type="protein sequence ID" value="MQM05835.1"/>
    <property type="molecule type" value="Genomic_DNA"/>
</dbReference>
<reference evidence="5" key="1">
    <citation type="submission" date="2017-07" db="EMBL/GenBank/DDBJ databases">
        <title>Taro Niue Genome Assembly and Annotation.</title>
        <authorList>
            <person name="Atibalentja N."/>
            <person name="Keating K."/>
            <person name="Fields C.J."/>
        </authorList>
    </citation>
    <scope>NUCLEOTIDE SEQUENCE</scope>
    <source>
        <strain evidence="5">Niue_2</strain>
        <tissue evidence="5">Leaf</tissue>
    </source>
</reference>
<evidence type="ECO:0000313" key="5">
    <source>
        <dbReference type="EMBL" id="MQM05835.1"/>
    </source>
</evidence>
<gene>
    <name evidence="5" type="ORF">Taro_038655</name>
</gene>
<accession>A0A843WMU8</accession>
<dbReference type="PROSITE" id="PS00375">
    <property type="entry name" value="UDPGT"/>
    <property type="match status" value="1"/>
</dbReference>
<evidence type="ECO:0000256" key="4">
    <source>
        <dbReference type="RuleBase" id="RU362057"/>
    </source>
</evidence>
<dbReference type="Gene3D" id="3.40.50.2000">
    <property type="entry name" value="Glycogen Phosphorylase B"/>
    <property type="match status" value="2"/>
</dbReference>
<dbReference type="GO" id="GO:0080043">
    <property type="term" value="F:quercetin 3-O-glucosyltransferase activity"/>
    <property type="evidence" value="ECO:0007669"/>
    <property type="project" value="TreeGrafter"/>
</dbReference>
<dbReference type="EC" id="2.4.1.-" evidence="4"/>
<dbReference type="SMR" id="A0A843WMU8"/>